<dbReference type="Proteomes" id="UP000192266">
    <property type="component" value="Unassembled WGS sequence"/>
</dbReference>
<dbReference type="RefSeq" id="WP_084443227.1">
    <property type="nucleotide sequence ID" value="NZ_FWWW01000020.1"/>
</dbReference>
<evidence type="ECO:0000256" key="2">
    <source>
        <dbReference type="PROSITE-ProRule" id="PRU00335"/>
    </source>
</evidence>
<reference evidence="4 5" key="1">
    <citation type="submission" date="2017-04" db="EMBL/GenBank/DDBJ databases">
        <authorList>
            <person name="Afonso C.L."/>
            <person name="Miller P.J."/>
            <person name="Scott M.A."/>
            <person name="Spackman E."/>
            <person name="Goraichik I."/>
            <person name="Dimitrov K.M."/>
            <person name="Suarez D.L."/>
            <person name="Swayne D.E."/>
        </authorList>
    </citation>
    <scope>NUCLEOTIDE SEQUENCE [LARGE SCALE GENOMIC DNA]</scope>
    <source>
        <strain evidence="4 5">DSM 11622</strain>
    </source>
</reference>
<protein>
    <submittedName>
        <fullName evidence="4">Transcriptional regulator, TetR family</fullName>
    </submittedName>
</protein>
<dbReference type="EMBL" id="FWWW01000020">
    <property type="protein sequence ID" value="SMB80280.1"/>
    <property type="molecule type" value="Genomic_DNA"/>
</dbReference>
<organism evidence="4 5">
    <name type="scientific">Hymenobacter roseosalivarius DSM 11622</name>
    <dbReference type="NCBI Taxonomy" id="645990"/>
    <lineage>
        <taxon>Bacteria</taxon>
        <taxon>Pseudomonadati</taxon>
        <taxon>Bacteroidota</taxon>
        <taxon>Cytophagia</taxon>
        <taxon>Cytophagales</taxon>
        <taxon>Hymenobacteraceae</taxon>
        <taxon>Hymenobacter</taxon>
    </lineage>
</organism>
<feature type="domain" description="HTH tetR-type" evidence="3">
    <location>
        <begin position="6"/>
        <end position="66"/>
    </location>
</feature>
<gene>
    <name evidence="4" type="ORF">SAMN00120144_3797</name>
</gene>
<sequence length="187" mass="21638">MKRDRQATEKRIYDAFVSILQENGPRGVGINAISKKAGVSKELIYRYYDGMKGLLLEYAKNGDFFRSLLLIKDNEEETENSLQKFMMQGLEELRSNTLTQEILRWQLLESNELTKDLFRYTNLKVGQLFSHSRVDVGAIPEFQLMIGGYVYFILLSKYNKHFINIDLRSESTWEAFGGAIRASLDKS</sequence>
<dbReference type="AlphaFoldDB" id="A0A1W1UGT4"/>
<evidence type="ECO:0000313" key="5">
    <source>
        <dbReference type="Proteomes" id="UP000192266"/>
    </source>
</evidence>
<dbReference type="GO" id="GO:0003677">
    <property type="term" value="F:DNA binding"/>
    <property type="evidence" value="ECO:0007669"/>
    <property type="project" value="UniProtKB-UniRule"/>
</dbReference>
<dbReference type="Gene3D" id="1.10.357.10">
    <property type="entry name" value="Tetracycline Repressor, domain 2"/>
    <property type="match status" value="1"/>
</dbReference>
<dbReference type="PROSITE" id="PS50977">
    <property type="entry name" value="HTH_TETR_2"/>
    <property type="match status" value="1"/>
</dbReference>
<dbReference type="InterPro" id="IPR009057">
    <property type="entry name" value="Homeodomain-like_sf"/>
</dbReference>
<proteinExistence type="predicted"/>
<dbReference type="OrthoDB" id="836882at2"/>
<dbReference type="SUPFAM" id="SSF46689">
    <property type="entry name" value="Homeodomain-like"/>
    <property type="match status" value="1"/>
</dbReference>
<evidence type="ECO:0000256" key="1">
    <source>
        <dbReference type="ARBA" id="ARBA00023125"/>
    </source>
</evidence>
<dbReference type="InterPro" id="IPR001647">
    <property type="entry name" value="HTH_TetR"/>
</dbReference>
<feature type="DNA-binding region" description="H-T-H motif" evidence="2">
    <location>
        <begin position="29"/>
        <end position="48"/>
    </location>
</feature>
<evidence type="ECO:0000313" key="4">
    <source>
        <dbReference type="EMBL" id="SMB80280.1"/>
    </source>
</evidence>
<keyword evidence="5" id="KW-1185">Reference proteome</keyword>
<evidence type="ECO:0000259" key="3">
    <source>
        <dbReference type="PROSITE" id="PS50977"/>
    </source>
</evidence>
<dbReference type="Pfam" id="PF00440">
    <property type="entry name" value="TetR_N"/>
    <property type="match status" value="1"/>
</dbReference>
<name>A0A1W1UGT4_9BACT</name>
<keyword evidence="1 2" id="KW-0238">DNA-binding</keyword>
<accession>A0A1W1UGT4</accession>